<dbReference type="InterPro" id="IPR038519">
    <property type="entry name" value="MCP_C_sf"/>
</dbReference>
<dbReference type="SUPFAM" id="SSF49749">
    <property type="entry name" value="Group II dsDNA viruses VP"/>
    <property type="match status" value="2"/>
</dbReference>
<dbReference type="Gene3D" id="2.70.9.20">
    <property type="entry name" value="Major capsid protein Vp54"/>
    <property type="match status" value="1"/>
</dbReference>
<name>A0A6C0HKU2_9ZZZZ</name>
<accession>A0A6C0HKU2</accession>
<dbReference type="Pfam" id="PF16903">
    <property type="entry name" value="Capsid_N"/>
    <property type="match status" value="1"/>
</dbReference>
<dbReference type="InterPro" id="IPR016112">
    <property type="entry name" value="VP_dsDNA_II"/>
</dbReference>
<dbReference type="GO" id="GO:0005198">
    <property type="term" value="F:structural molecule activity"/>
    <property type="evidence" value="ECO:0007669"/>
    <property type="project" value="InterPro"/>
</dbReference>
<sequence>MPGGLMQLTAFGAQNVLINGNPSMSYFTKLYKRTTNFAMEHFRLDPRNVTDTGLPQAGTRTFRFKVPNYADLLHDCYLCLTLPDIWSPLTQPPASTPAATVPFGAPYEFTWNKNIGFNMIQEVAINFNGTTMVTMTGEWLKILSYMQDDVSKRAVIDQMVGNTPDMYDPGNAAGRTNQYPHAINTPANPTPAPSIRGRQLQIPLPFWFCKEIGQALPLISMRLTEIEFVVTLTNMYNLFTINNVTLAPYKTRILGIPGDTNKGIQNFLSYPDRSGNPINSALTNWNMDPYIEANYIFLTDTERAYVAANERTFLVNQVRYVRNEKQYGLNSALIPMYNLCTRVVALFQRVDRALINDWDNYTNWTDTRYAPVISGRKTPFSLKVGGTDPYGANNIYSPTQFLTSGYGFSNAMNQQDIMVEGNLVFDGKDRFPTKNVNFFREIQNYKFSKGDSEQMPGIYLYSFALDPNTVTQPSGTVNASMFNKTYFNYTLLVPPVQATSLTTQASLAVLKETVFNSNPGPGVNVLSTISPAPGVAPLVNPADVVVLYSTPTNLDLQYQGYNSTVYIESYNFLKVTNGQANVVFTT</sequence>
<dbReference type="Pfam" id="PF04451">
    <property type="entry name" value="Capsid_NCLDV"/>
    <property type="match status" value="1"/>
</dbReference>
<evidence type="ECO:0000313" key="3">
    <source>
        <dbReference type="EMBL" id="QHT81099.1"/>
    </source>
</evidence>
<protein>
    <recommendedName>
        <fullName evidence="4">Major capsid protein N-terminal domain-containing protein</fullName>
    </recommendedName>
</protein>
<dbReference type="Gene3D" id="2.70.9.10">
    <property type="entry name" value="Adenovirus Type 2 Hexon, domain 4"/>
    <property type="match status" value="1"/>
</dbReference>
<evidence type="ECO:0000259" key="1">
    <source>
        <dbReference type="Pfam" id="PF04451"/>
    </source>
</evidence>
<dbReference type="AlphaFoldDB" id="A0A6C0HKU2"/>
<evidence type="ECO:0000259" key="2">
    <source>
        <dbReference type="Pfam" id="PF16903"/>
    </source>
</evidence>
<dbReference type="InterPro" id="IPR031654">
    <property type="entry name" value="Capsid_N"/>
</dbReference>
<dbReference type="InterPro" id="IPR007542">
    <property type="entry name" value="MCP_C"/>
</dbReference>
<reference evidence="3" key="1">
    <citation type="journal article" date="2020" name="Nature">
        <title>Giant virus diversity and host interactions through global metagenomics.</title>
        <authorList>
            <person name="Schulz F."/>
            <person name="Roux S."/>
            <person name="Paez-Espino D."/>
            <person name="Jungbluth S."/>
            <person name="Walsh D.A."/>
            <person name="Denef V.J."/>
            <person name="McMahon K.D."/>
            <person name="Konstantinidis K.T."/>
            <person name="Eloe-Fadrosh E.A."/>
            <person name="Kyrpides N.C."/>
            <person name="Woyke T."/>
        </authorList>
    </citation>
    <scope>NUCLEOTIDE SEQUENCE</scope>
    <source>
        <strain evidence="3">GVMAG-M-3300023184-135</strain>
    </source>
</reference>
<feature type="domain" description="Major capsid protein N-terminal" evidence="2">
    <location>
        <begin position="25"/>
        <end position="247"/>
    </location>
</feature>
<dbReference type="EMBL" id="MN739977">
    <property type="protein sequence ID" value="QHT81099.1"/>
    <property type="molecule type" value="Genomic_DNA"/>
</dbReference>
<feature type="domain" description="Major capsid protein C-terminal" evidence="1">
    <location>
        <begin position="302"/>
        <end position="491"/>
    </location>
</feature>
<evidence type="ECO:0008006" key="4">
    <source>
        <dbReference type="Google" id="ProtNLM"/>
    </source>
</evidence>
<organism evidence="3">
    <name type="scientific">viral metagenome</name>
    <dbReference type="NCBI Taxonomy" id="1070528"/>
    <lineage>
        <taxon>unclassified sequences</taxon>
        <taxon>metagenomes</taxon>
        <taxon>organismal metagenomes</taxon>
    </lineage>
</organism>
<proteinExistence type="predicted"/>